<reference evidence="3" key="1">
    <citation type="submission" date="2016-05" db="EMBL/GenBank/DDBJ databases">
        <authorList>
            <person name="Dupont C."/>
            <person name="Santoro A."/>
        </authorList>
    </citation>
    <scope>NUCLEOTIDE SEQUENCE [LARGE SCALE GENOMIC DNA]</scope>
    <source>
        <strain evidence="3">U25</strain>
    </source>
</reference>
<protein>
    <submittedName>
        <fullName evidence="2">Uncharacterized protein</fullName>
    </submittedName>
</protein>
<evidence type="ECO:0000313" key="2">
    <source>
        <dbReference type="EMBL" id="PTL87885.1"/>
    </source>
</evidence>
<comment type="caution">
    <text evidence="2">The sequence shown here is derived from an EMBL/GenBank/DDBJ whole genome shotgun (WGS) entry which is preliminary data.</text>
</comment>
<keyword evidence="3" id="KW-1185">Reference proteome</keyword>
<gene>
    <name evidence="2" type="ORF">A7X95_00965</name>
</gene>
<sequence length="84" mass="9339">MNLFLITLLALVFTIAPSVAFAETVMDKDVFAPGAQFDSKPLDEAQQEDQDLADIWTYAIIIVIGIIIARIVLQVVKKRMSRST</sequence>
<keyword evidence="1" id="KW-0472">Membrane</keyword>
<organism evidence="2 3">
    <name type="scientific">Candidatus Nitrosopelagicus brevis</name>
    <dbReference type="NCBI Taxonomy" id="1410606"/>
    <lineage>
        <taxon>Archaea</taxon>
        <taxon>Nitrososphaerota</taxon>
    </lineage>
</organism>
<proteinExistence type="predicted"/>
<accession>A0A2R6TBB2</accession>
<feature type="transmembrane region" description="Helical" evidence="1">
    <location>
        <begin position="55"/>
        <end position="73"/>
    </location>
</feature>
<dbReference type="EMBL" id="LXWN01000001">
    <property type="protein sequence ID" value="PTL87885.1"/>
    <property type="molecule type" value="Genomic_DNA"/>
</dbReference>
<evidence type="ECO:0000256" key="1">
    <source>
        <dbReference type="SAM" id="Phobius"/>
    </source>
</evidence>
<reference evidence="2 3" key="2">
    <citation type="submission" date="2018-04" db="EMBL/GenBank/DDBJ databases">
        <title>Transcriptomics of ammonia oxidizing archaea.</title>
        <authorList>
            <person name="Carini P."/>
        </authorList>
    </citation>
    <scope>NUCLEOTIDE SEQUENCE [LARGE SCALE GENOMIC DNA]</scope>
    <source>
        <strain evidence="2 3">U25</strain>
    </source>
</reference>
<dbReference type="Proteomes" id="UP000241022">
    <property type="component" value="Unassembled WGS sequence"/>
</dbReference>
<dbReference type="AlphaFoldDB" id="A0A2R6TBB2"/>
<dbReference type="RefSeq" id="WP_146150865.1">
    <property type="nucleotide sequence ID" value="NZ_LXWN01000001.1"/>
</dbReference>
<keyword evidence="1" id="KW-1133">Transmembrane helix</keyword>
<keyword evidence="1" id="KW-0812">Transmembrane</keyword>
<evidence type="ECO:0000313" key="3">
    <source>
        <dbReference type="Proteomes" id="UP000241022"/>
    </source>
</evidence>
<name>A0A2R6TBB2_9ARCH</name>